<dbReference type="AlphaFoldDB" id="A0A839Y132"/>
<keyword evidence="3" id="KW-1185">Reference proteome</keyword>
<proteinExistence type="predicted"/>
<reference evidence="2 3" key="1">
    <citation type="submission" date="2020-08" db="EMBL/GenBank/DDBJ databases">
        <title>Sequencing the genomes of 1000 actinobacteria strains.</title>
        <authorList>
            <person name="Klenk H.-P."/>
        </authorList>
    </citation>
    <scope>NUCLEOTIDE SEQUENCE [LARGE SCALE GENOMIC DNA]</scope>
    <source>
        <strain evidence="2 3">DSM 45267</strain>
    </source>
</reference>
<sequence length="117" mass="12525">MTYIVKAGYVTAQTKVGKGRAYIDIPRGARLPDDVSAEEIDWLLRSGQIAADDGPADETAEPAGAPDDADDGADEVSLEDTDKDGLVALAESEGVDIDKRWTAARIAEAIRDHRNNK</sequence>
<feature type="compositionally biased region" description="Acidic residues" evidence="1">
    <location>
        <begin position="67"/>
        <end position="82"/>
    </location>
</feature>
<dbReference type="EMBL" id="JACIBS010000021">
    <property type="protein sequence ID" value="MBB3666403.1"/>
    <property type="molecule type" value="Genomic_DNA"/>
</dbReference>
<gene>
    <name evidence="2" type="ORF">FB384_005366</name>
</gene>
<dbReference type="RefSeq" id="WP_183787568.1">
    <property type="nucleotide sequence ID" value="NZ_JACIBS010000021.1"/>
</dbReference>
<protein>
    <submittedName>
        <fullName evidence="2">Uncharacterized protein</fullName>
    </submittedName>
</protein>
<comment type="caution">
    <text evidence="2">The sequence shown here is derived from an EMBL/GenBank/DDBJ whole genome shotgun (WGS) entry which is preliminary data.</text>
</comment>
<organism evidence="2 3">
    <name type="scientific">Prauserella sediminis</name>
    <dbReference type="NCBI Taxonomy" id="577680"/>
    <lineage>
        <taxon>Bacteria</taxon>
        <taxon>Bacillati</taxon>
        <taxon>Actinomycetota</taxon>
        <taxon>Actinomycetes</taxon>
        <taxon>Pseudonocardiales</taxon>
        <taxon>Pseudonocardiaceae</taxon>
        <taxon>Prauserella</taxon>
        <taxon>Prauserella salsuginis group</taxon>
    </lineage>
</organism>
<dbReference type="Proteomes" id="UP000564573">
    <property type="component" value="Unassembled WGS sequence"/>
</dbReference>
<accession>A0A839Y132</accession>
<evidence type="ECO:0000256" key="1">
    <source>
        <dbReference type="SAM" id="MobiDB-lite"/>
    </source>
</evidence>
<evidence type="ECO:0000313" key="2">
    <source>
        <dbReference type="EMBL" id="MBB3666403.1"/>
    </source>
</evidence>
<name>A0A839Y132_9PSEU</name>
<evidence type="ECO:0000313" key="3">
    <source>
        <dbReference type="Proteomes" id="UP000564573"/>
    </source>
</evidence>
<feature type="region of interest" description="Disordered" evidence="1">
    <location>
        <begin position="46"/>
        <end position="83"/>
    </location>
</feature>